<evidence type="ECO:0000256" key="6">
    <source>
        <dbReference type="ARBA" id="ARBA00013246"/>
    </source>
</evidence>
<keyword evidence="11" id="KW-0479">Metal-binding</keyword>
<evidence type="ECO:0000256" key="27">
    <source>
        <dbReference type="PROSITE-ProRule" id="PRU00509"/>
    </source>
</evidence>
<feature type="domain" description="PHD-type" evidence="31">
    <location>
        <begin position="832"/>
        <end position="892"/>
    </location>
</feature>
<feature type="domain" description="JmjC" evidence="34">
    <location>
        <begin position="425"/>
        <end position="593"/>
    </location>
</feature>
<feature type="region of interest" description="Disordered" evidence="30">
    <location>
        <begin position="897"/>
        <end position="937"/>
    </location>
</feature>
<keyword evidence="14" id="KW-0156">Chromatin regulator</keyword>
<dbReference type="PROSITE" id="PS51184">
    <property type="entry name" value="JMJC"/>
    <property type="match status" value="1"/>
</dbReference>
<dbReference type="CDD" id="cd15880">
    <property type="entry name" value="SNARE_syntaxin1"/>
    <property type="match status" value="1"/>
</dbReference>
<dbReference type="Gene3D" id="1.20.5.110">
    <property type="match status" value="1"/>
</dbReference>
<dbReference type="Pfam" id="PF16866">
    <property type="entry name" value="PHD_4"/>
    <property type="match status" value="1"/>
</dbReference>
<evidence type="ECO:0000256" key="7">
    <source>
        <dbReference type="ARBA" id="ARBA00022448"/>
    </source>
</evidence>
<dbReference type="CDD" id="cd15555">
    <property type="entry name" value="PHD_KDM2A_2B"/>
    <property type="match status" value="1"/>
</dbReference>
<dbReference type="Proteomes" id="UP001314229">
    <property type="component" value="Unassembled WGS sequence"/>
</dbReference>
<keyword evidence="22" id="KW-0472">Membrane</keyword>
<keyword evidence="8" id="KW-0678">Repressor</keyword>
<dbReference type="Pfam" id="PF00804">
    <property type="entry name" value="Syntaxin"/>
    <property type="match status" value="1"/>
</dbReference>
<evidence type="ECO:0000259" key="31">
    <source>
        <dbReference type="PROSITE" id="PS50016"/>
    </source>
</evidence>
<evidence type="ECO:0000256" key="19">
    <source>
        <dbReference type="ARBA" id="ARBA00023015"/>
    </source>
</evidence>
<dbReference type="SUPFAM" id="SSF47661">
    <property type="entry name" value="t-snare proteins"/>
    <property type="match status" value="1"/>
</dbReference>
<dbReference type="GO" id="GO:0005634">
    <property type="term" value="C:nucleus"/>
    <property type="evidence" value="ECO:0007669"/>
    <property type="project" value="UniProtKB-SubCell"/>
</dbReference>
<dbReference type="EMBL" id="CAWUFR010000334">
    <property type="protein sequence ID" value="CAK6976117.1"/>
    <property type="molecule type" value="Genomic_DNA"/>
</dbReference>
<keyword evidence="24" id="KW-0539">Nucleus</keyword>
<dbReference type="GO" id="GO:0120025">
    <property type="term" value="C:plasma membrane bounded cell projection"/>
    <property type="evidence" value="ECO:0007669"/>
    <property type="project" value="UniProtKB-ARBA"/>
</dbReference>
<feature type="region of interest" description="Disordered" evidence="30">
    <location>
        <begin position="976"/>
        <end position="1204"/>
    </location>
</feature>
<dbReference type="PROSITE" id="PS50016">
    <property type="entry name" value="ZF_PHD_2"/>
    <property type="match status" value="1"/>
</dbReference>
<dbReference type="InterPro" id="IPR010989">
    <property type="entry name" value="SNARE"/>
</dbReference>
<feature type="region of interest" description="Disordered" evidence="30">
    <location>
        <begin position="741"/>
        <end position="774"/>
    </location>
</feature>
<sequence length="1607" mass="180095">MKDRLAQLKEKSDGGGDDIEVPVENEAFMDDFFAQIEDIRTSIDKIDESVTEIKKLYSTILSAPTSEQKTQDDLEALTNEIKKSANNARNKLKTIERQLESNTDERASADLRIRKSQHAILAKKFVEVMTKYNEAQVDFRDKSKGRIARQLEITGKATTDDELEEMLEGGNSAVFSAGIMDSKINQQALNEIEARHKDIMRLESSIKELHDMFVDIAMLVENQGGMIDRIESNMDQSVGFVERAVADTKKAAKYQQEARRPWRVKTQDTGYNTQLGLLKASLSGRTCVNMGRAGTRRRYHDDGISDEEIDGRRTFDLEEKVHSNRFSSDRIVHMQGKDFSYEFIQKSGLRDPILFDKPEGLGIKMPDPDFSVNDVKMFVGSRRMIDVMDVSTQKGTEMSMAQWTRYYETPPSQRDKLYNVISLEFSHTKLENLVKRPSTVDLIDWVDNMWPRHLKERQRDSTNSITDMQYPKVQKYCLMSVEGCYTDFHIDFGGTSVWYHILRGSKVFWLIPPTPQNLELYENWVLSGKQGDIFLGDRVSDCQRIELKQGCTFIIPSGWIHAVYTPVDSMVFGGNFLHSFNIPMQLNICNIEDRTRVPVKFRYPFYYEMCWYVLERYVFSITKTSYLTPEFQKHSLGIGLKKPSSSDPVSEQVKEEEEDVSDEDASEPDKPVVKVNLTPLELEGLWNLLGKLEALPSNKKCVPAGIHNAPALITHIKALLKDHANDNPKLSYTGKPIIRWPKRPSWYQPPPPPPPPRPKLASTPVIPRPQKPASSMSVLRRRRVRCKRCEACMRAECGDCNFCRDMKKFGGPGKLKQTCVLRQCLSPGLPLSAVCEICKEPNQEETGDPSLTLMECSNCAQIVHPACLTVQGEGVVNKDLPSCWECPKCVQGITDPESSGSDESLAAGHQQHIRPHGPLVLRLGPGPSATIGGPVGSQQDGEVVRCGFFPPPPPLPSCSSTSSASLLLVAAPLPSQPISSRLSRGDKGEGLPGKRKSSSLLDARMAKIYRRQRHSRDGDDSASDDDDEASQRRKMSLQARGGGHSSRRGFGANRRGLLRGGPANRGSRGGLMTPGSSSVLKLKRGMGMRDSVRRGRGVRLRGGSRVQRRGDSSEESDDDDDDEEEDDDDDSEDGDKEERLRQRRRRRRTDDDDDDDDEDEDEDSEGQEFDPEDEEMDTLEDEEEEEEEEEGRWDSDPEPPVLLVSDLNDDLLSGSYLTVTLQRPHKAKRQSGSIVPKLEAAMGPRTSTVGAGGQQGFIQRKTALSKPSRLKSGDTTADSQTPRGPGRPRLRGNHGERGTRDRSASSTEEEDAAAHAASSTLSPPSLLSLPSFKDVGNERGGEKEVWVSVFRYLNRAELLACMTVCKAWYKWSCDKRLWSHMDVSRCSPLSNQALAGIIKRQPVSLDLSWTPLAKRQLNCLLTRLPGLRELRLTGLSWSCLSAMVSPTLPYLRLLDLRWCEGVKDAQIKEIITPTGSESSRSRLRNMVTLRLSGLDVGESTLRLLQRHMPQLERLDLAHCKDITDSSIALLAAAGTHTRNNLTELTLAGCSQLTDGCLPYLKRLSSLTLLDLRGCKSISRRACDAFISDLSHIALYCMMEEKLIQRLD</sequence>
<feature type="region of interest" description="Disordered" evidence="30">
    <location>
        <begin position="1218"/>
        <end position="1322"/>
    </location>
</feature>
<dbReference type="FunFam" id="1.20.58.70:FF:000001">
    <property type="entry name" value="Syntaxin 3"/>
    <property type="match status" value="1"/>
</dbReference>
<comment type="caution">
    <text evidence="35">The sequence shown here is derived from an EMBL/GenBank/DDBJ whole genome shotgun (WGS) entry which is preliminary data.</text>
</comment>
<evidence type="ECO:0000256" key="26">
    <source>
        <dbReference type="ARBA" id="ARBA00072670"/>
    </source>
</evidence>
<dbReference type="InterPro" id="IPR011011">
    <property type="entry name" value="Znf_FYVE_PHD"/>
</dbReference>
<keyword evidence="17" id="KW-0560">Oxidoreductase</keyword>
<dbReference type="InterPro" id="IPR006553">
    <property type="entry name" value="Leu-rich_rpt_Cys-con_subtyp"/>
</dbReference>
<feature type="domain" description="T-SNARE coiled-coil homology" evidence="32">
    <location>
        <begin position="189"/>
        <end position="251"/>
    </location>
</feature>
<feature type="compositionally biased region" description="Acidic residues" evidence="30">
    <location>
        <begin position="654"/>
        <end position="666"/>
    </location>
</feature>
<organism evidence="35 36">
    <name type="scientific">Scomber scombrus</name>
    <name type="common">Atlantic mackerel</name>
    <name type="synonym">Scomber vernalis</name>
    <dbReference type="NCBI Taxonomy" id="13677"/>
    <lineage>
        <taxon>Eukaryota</taxon>
        <taxon>Metazoa</taxon>
        <taxon>Chordata</taxon>
        <taxon>Craniata</taxon>
        <taxon>Vertebrata</taxon>
        <taxon>Euteleostomi</taxon>
        <taxon>Actinopterygii</taxon>
        <taxon>Neopterygii</taxon>
        <taxon>Teleostei</taxon>
        <taxon>Neoteleostei</taxon>
        <taxon>Acanthomorphata</taxon>
        <taxon>Pelagiaria</taxon>
        <taxon>Scombriformes</taxon>
        <taxon>Scombridae</taxon>
        <taxon>Scomber</taxon>
    </lineage>
</organism>
<dbReference type="InterPro" id="IPR002857">
    <property type="entry name" value="Znf_CXXC"/>
</dbReference>
<dbReference type="GO" id="GO:0016192">
    <property type="term" value="P:vesicle-mediated transport"/>
    <property type="evidence" value="ECO:0007669"/>
    <property type="project" value="InterPro"/>
</dbReference>
<evidence type="ECO:0000256" key="2">
    <source>
        <dbReference type="ARBA" id="ARBA00004123"/>
    </source>
</evidence>
<dbReference type="GO" id="GO:0003677">
    <property type="term" value="F:DNA binding"/>
    <property type="evidence" value="ECO:0007669"/>
    <property type="project" value="UniProtKB-KW"/>
</dbReference>
<dbReference type="Pfam" id="PF17811">
    <property type="entry name" value="JHD"/>
    <property type="match status" value="1"/>
</dbReference>
<keyword evidence="23" id="KW-0804">Transcription</keyword>
<evidence type="ECO:0000256" key="4">
    <source>
        <dbReference type="ARBA" id="ARBA00006942"/>
    </source>
</evidence>
<dbReference type="SMART" id="SM00397">
    <property type="entry name" value="t_SNARE"/>
    <property type="match status" value="1"/>
</dbReference>
<feature type="compositionally biased region" description="Basic and acidic residues" evidence="30">
    <location>
        <begin position="1293"/>
        <end position="1303"/>
    </location>
</feature>
<dbReference type="PROSITE" id="PS51058">
    <property type="entry name" value="ZF_CXXC"/>
    <property type="match status" value="1"/>
</dbReference>
<keyword evidence="36" id="KW-1185">Reference proteome</keyword>
<dbReference type="Gene3D" id="1.20.58.70">
    <property type="match status" value="1"/>
</dbReference>
<keyword evidence="20 29" id="KW-0175">Coiled coil</keyword>
<evidence type="ECO:0000256" key="29">
    <source>
        <dbReference type="SAM" id="Coils"/>
    </source>
</evidence>
<dbReference type="InterPro" id="IPR000727">
    <property type="entry name" value="T_SNARE_dom"/>
</dbReference>
<dbReference type="InterPro" id="IPR041070">
    <property type="entry name" value="JHD"/>
</dbReference>
<dbReference type="InterPro" id="IPR019786">
    <property type="entry name" value="Zinc_finger_PHD-type_CS"/>
</dbReference>
<dbReference type="EC" id="1.14.11.27" evidence="6"/>
<dbReference type="InterPro" id="IPR013083">
    <property type="entry name" value="Znf_RING/FYVE/PHD"/>
</dbReference>
<feature type="coiled-coil region" evidence="29">
    <location>
        <begin position="67"/>
        <end position="105"/>
    </location>
</feature>
<dbReference type="InterPro" id="IPR001810">
    <property type="entry name" value="F-box_dom"/>
</dbReference>
<dbReference type="InterPro" id="IPR003347">
    <property type="entry name" value="JmjC_dom"/>
</dbReference>
<evidence type="ECO:0000313" key="36">
    <source>
        <dbReference type="Proteomes" id="UP001314229"/>
    </source>
</evidence>
<evidence type="ECO:0000256" key="1">
    <source>
        <dbReference type="ARBA" id="ARBA00001954"/>
    </source>
</evidence>
<name>A0AAV1PVT2_SCOSC</name>
<evidence type="ECO:0000256" key="20">
    <source>
        <dbReference type="ARBA" id="ARBA00023054"/>
    </source>
</evidence>
<dbReference type="GO" id="GO:0008270">
    <property type="term" value="F:zinc ion binding"/>
    <property type="evidence" value="ECO:0007669"/>
    <property type="project" value="UniProtKB-KW"/>
</dbReference>
<reference evidence="35 36" key="1">
    <citation type="submission" date="2024-01" db="EMBL/GenBank/DDBJ databases">
        <authorList>
            <person name="Alioto T."/>
            <person name="Alioto T."/>
            <person name="Gomez Garrido J."/>
        </authorList>
    </citation>
    <scope>NUCLEOTIDE SEQUENCE [LARGE SCALE GENOMIC DNA]</scope>
</reference>
<dbReference type="PROSITE" id="PS01359">
    <property type="entry name" value="ZF_PHD_1"/>
    <property type="match status" value="1"/>
</dbReference>
<evidence type="ECO:0000259" key="32">
    <source>
        <dbReference type="PROSITE" id="PS50192"/>
    </source>
</evidence>
<feature type="compositionally biased region" description="Acidic residues" evidence="30">
    <location>
        <begin position="1113"/>
        <end position="1135"/>
    </location>
</feature>
<dbReference type="FunFam" id="1.20.5.110:FF:000023">
    <property type="entry name" value="Syntaxin 3"/>
    <property type="match status" value="1"/>
</dbReference>
<dbReference type="SUPFAM" id="SSF52047">
    <property type="entry name" value="RNI-like"/>
    <property type="match status" value="1"/>
</dbReference>
<dbReference type="Gene3D" id="2.60.120.650">
    <property type="entry name" value="Cupin"/>
    <property type="match status" value="1"/>
</dbReference>
<dbReference type="GO" id="GO:0005737">
    <property type="term" value="C:cytoplasm"/>
    <property type="evidence" value="ECO:0007669"/>
    <property type="project" value="UniProtKB-ARBA"/>
</dbReference>
<dbReference type="InterPro" id="IPR001965">
    <property type="entry name" value="Znf_PHD"/>
</dbReference>
<dbReference type="InterPro" id="IPR019787">
    <property type="entry name" value="Znf_PHD-finger"/>
</dbReference>
<evidence type="ECO:0000256" key="23">
    <source>
        <dbReference type="ARBA" id="ARBA00023163"/>
    </source>
</evidence>
<dbReference type="PANTHER" id="PTHR23123">
    <property type="entry name" value="PHD/F-BOX CONTAINING PROTEIN"/>
    <property type="match status" value="1"/>
</dbReference>
<keyword evidence="19" id="KW-0805">Transcription regulation</keyword>
<evidence type="ECO:0000256" key="10">
    <source>
        <dbReference type="ARBA" id="ARBA00022692"/>
    </source>
</evidence>
<dbReference type="InterPro" id="IPR050690">
    <property type="entry name" value="JHDM1_Histone_Demethylase"/>
</dbReference>
<protein>
    <recommendedName>
        <fullName evidence="26">Syntaxin-3</fullName>
        <ecNumber evidence="6">1.14.11.27</ecNumber>
    </recommendedName>
</protein>
<dbReference type="CDD" id="cd21784">
    <property type="entry name" value="CTD_KDM2A"/>
    <property type="match status" value="1"/>
</dbReference>
<dbReference type="PROSITE" id="PS50192">
    <property type="entry name" value="T_SNARE"/>
    <property type="match status" value="1"/>
</dbReference>
<evidence type="ECO:0000256" key="18">
    <source>
        <dbReference type="ARBA" id="ARBA00023004"/>
    </source>
</evidence>
<dbReference type="Gene3D" id="1.20.58.1360">
    <property type="match status" value="1"/>
</dbReference>
<dbReference type="GO" id="GO:0005886">
    <property type="term" value="C:plasma membrane"/>
    <property type="evidence" value="ECO:0007669"/>
    <property type="project" value="UniProtKB-ARBA"/>
</dbReference>
<dbReference type="CDD" id="cd00179">
    <property type="entry name" value="SynN"/>
    <property type="match status" value="1"/>
</dbReference>
<feature type="region of interest" description="Disordered" evidence="30">
    <location>
        <begin position="1"/>
        <end position="20"/>
    </location>
</feature>
<dbReference type="Gene3D" id="3.80.10.10">
    <property type="entry name" value="Ribonuclease Inhibitor"/>
    <property type="match status" value="1"/>
</dbReference>
<evidence type="ECO:0000256" key="3">
    <source>
        <dbReference type="ARBA" id="ARBA00004211"/>
    </source>
</evidence>
<keyword evidence="10" id="KW-0812">Transmembrane</keyword>
<evidence type="ECO:0000256" key="28">
    <source>
        <dbReference type="RuleBase" id="RU003858"/>
    </source>
</evidence>
<evidence type="ECO:0000256" key="13">
    <source>
        <dbReference type="ARBA" id="ARBA00022833"/>
    </source>
</evidence>
<dbReference type="SMART" id="SM00558">
    <property type="entry name" value="JmjC"/>
    <property type="match status" value="1"/>
</dbReference>
<keyword evidence="13" id="KW-0862">Zinc</keyword>
<dbReference type="Gene3D" id="3.30.40.10">
    <property type="entry name" value="Zinc/RING finger domain, C3HC4 (zinc finger)"/>
    <property type="match status" value="1"/>
</dbReference>
<comment type="cofactor">
    <cofactor evidence="1">
        <name>Fe(2+)</name>
        <dbReference type="ChEBI" id="CHEBI:29033"/>
    </cofactor>
</comment>
<keyword evidence="21" id="KW-0238">DNA-binding</keyword>
<keyword evidence="15" id="KW-0223">Dioxygenase</keyword>
<evidence type="ECO:0000256" key="25">
    <source>
        <dbReference type="ARBA" id="ARBA00047915"/>
    </source>
</evidence>
<dbReference type="GO" id="GO:0140680">
    <property type="term" value="F:histone H3K36me/H3K36me2 demethylase activity"/>
    <property type="evidence" value="ECO:0007669"/>
    <property type="project" value="UniProtKB-EC"/>
</dbReference>
<feature type="domain" description="CXXC-type" evidence="33">
    <location>
        <begin position="779"/>
        <end position="825"/>
    </location>
</feature>
<accession>A0AAV1PVT2</accession>
<dbReference type="SMART" id="SM00503">
    <property type="entry name" value="SynN"/>
    <property type="match status" value="1"/>
</dbReference>
<dbReference type="Pfam" id="PF12937">
    <property type="entry name" value="F-box-like"/>
    <property type="match status" value="1"/>
</dbReference>
<dbReference type="InterPro" id="IPR032675">
    <property type="entry name" value="LRR_dom_sf"/>
</dbReference>
<evidence type="ECO:0000313" key="35">
    <source>
        <dbReference type="EMBL" id="CAK6976117.1"/>
    </source>
</evidence>
<dbReference type="InterPro" id="IPR006012">
    <property type="entry name" value="Syntaxin/epimorphin_CS"/>
</dbReference>
<comment type="subcellular location">
    <subcellularLocation>
        <location evidence="3">Membrane</location>
        <topology evidence="3">Single-pass type IV membrane protein</topology>
    </subcellularLocation>
    <subcellularLocation>
        <location evidence="2">Nucleus</location>
    </subcellularLocation>
</comment>
<evidence type="ECO:0000256" key="16">
    <source>
        <dbReference type="ARBA" id="ARBA00022989"/>
    </source>
</evidence>
<evidence type="ECO:0000256" key="21">
    <source>
        <dbReference type="ARBA" id="ARBA00023125"/>
    </source>
</evidence>
<dbReference type="Pfam" id="PF05739">
    <property type="entry name" value="SNARE"/>
    <property type="match status" value="1"/>
</dbReference>
<dbReference type="SUPFAM" id="SSF57903">
    <property type="entry name" value="FYVE/PHD zinc finger"/>
    <property type="match status" value="1"/>
</dbReference>
<keyword evidence="18" id="KW-0408">Iron</keyword>
<evidence type="ECO:0000256" key="17">
    <source>
        <dbReference type="ARBA" id="ARBA00023002"/>
    </source>
</evidence>
<evidence type="ECO:0000256" key="8">
    <source>
        <dbReference type="ARBA" id="ARBA00022491"/>
    </source>
</evidence>
<feature type="compositionally biased region" description="Acidic residues" evidence="30">
    <location>
        <begin position="1151"/>
        <end position="1191"/>
    </location>
</feature>
<keyword evidence="16" id="KW-1133">Transmembrane helix</keyword>
<dbReference type="SMART" id="SM00249">
    <property type="entry name" value="PHD"/>
    <property type="match status" value="1"/>
</dbReference>
<evidence type="ECO:0000259" key="34">
    <source>
        <dbReference type="PROSITE" id="PS51184"/>
    </source>
</evidence>
<evidence type="ECO:0000259" key="33">
    <source>
        <dbReference type="PROSITE" id="PS51058"/>
    </source>
</evidence>
<dbReference type="PROSITE" id="PS00914">
    <property type="entry name" value="SYNTAXIN"/>
    <property type="match status" value="1"/>
</dbReference>
<feature type="compositionally biased region" description="Basic and acidic residues" evidence="30">
    <location>
        <begin position="1"/>
        <end position="14"/>
    </location>
</feature>
<evidence type="ECO:0000256" key="5">
    <source>
        <dbReference type="ARBA" id="ARBA00009063"/>
    </source>
</evidence>
<evidence type="ECO:0000256" key="15">
    <source>
        <dbReference type="ARBA" id="ARBA00022964"/>
    </source>
</evidence>
<evidence type="ECO:0000256" key="24">
    <source>
        <dbReference type="ARBA" id="ARBA00023242"/>
    </source>
</evidence>
<feature type="compositionally biased region" description="Pro residues" evidence="30">
    <location>
        <begin position="747"/>
        <end position="758"/>
    </location>
</feature>
<evidence type="ECO:0000256" key="9">
    <source>
        <dbReference type="ARBA" id="ARBA00022614"/>
    </source>
</evidence>
<feature type="region of interest" description="Disordered" evidence="30">
    <location>
        <begin position="640"/>
        <end position="670"/>
    </location>
</feature>
<comment type="similarity">
    <text evidence="5 28">Belongs to the syntaxin family.</text>
</comment>
<dbReference type="Pfam" id="PF02008">
    <property type="entry name" value="zf-CXXC"/>
    <property type="match status" value="1"/>
</dbReference>
<keyword evidence="7" id="KW-0813">Transport</keyword>
<dbReference type="GO" id="GO:0005484">
    <property type="term" value="F:SNAP receptor activity"/>
    <property type="evidence" value="ECO:0007669"/>
    <property type="project" value="InterPro"/>
</dbReference>
<dbReference type="CDD" id="cd22181">
    <property type="entry name" value="F-box_FBXL11"/>
    <property type="match status" value="1"/>
</dbReference>
<dbReference type="InterPro" id="IPR006011">
    <property type="entry name" value="Syntaxin_N"/>
</dbReference>
<gene>
    <name evidence="35" type="ORF">FSCOSCO3_A037598</name>
</gene>
<keyword evidence="9" id="KW-0433">Leucine-rich repeat</keyword>
<dbReference type="SMART" id="SM00367">
    <property type="entry name" value="LRR_CC"/>
    <property type="match status" value="3"/>
</dbReference>
<dbReference type="FunFam" id="2.60.120.650:FF:000005">
    <property type="entry name" value="lysine-specific demethylase 2A isoform X1"/>
    <property type="match status" value="1"/>
</dbReference>
<evidence type="ECO:0000256" key="22">
    <source>
        <dbReference type="ARBA" id="ARBA00023136"/>
    </source>
</evidence>
<dbReference type="GO" id="GO:0006886">
    <property type="term" value="P:intracellular protein transport"/>
    <property type="evidence" value="ECO:0007669"/>
    <property type="project" value="InterPro"/>
</dbReference>
<proteinExistence type="inferred from homology"/>
<keyword evidence="12 27" id="KW-0863">Zinc-finger</keyword>
<dbReference type="SUPFAM" id="SSF51197">
    <property type="entry name" value="Clavaminate synthase-like"/>
    <property type="match status" value="1"/>
</dbReference>
<evidence type="ECO:0000256" key="14">
    <source>
        <dbReference type="ARBA" id="ARBA00022853"/>
    </source>
</evidence>
<evidence type="ECO:0000256" key="30">
    <source>
        <dbReference type="SAM" id="MobiDB-lite"/>
    </source>
</evidence>
<evidence type="ECO:0000256" key="12">
    <source>
        <dbReference type="ARBA" id="ARBA00022771"/>
    </source>
</evidence>
<comment type="catalytic activity">
    <reaction evidence="25">
        <text>N(6),N(6)-dimethyl-L-lysyl(36)-[histone H3] + 2 2-oxoglutarate + 2 O2 = L-lysyl(36)-[histone H3] + 2 formaldehyde + 2 succinate + 2 CO2</text>
        <dbReference type="Rhea" id="RHEA:42032"/>
        <dbReference type="Rhea" id="RHEA-COMP:9785"/>
        <dbReference type="Rhea" id="RHEA-COMP:9787"/>
        <dbReference type="ChEBI" id="CHEBI:15379"/>
        <dbReference type="ChEBI" id="CHEBI:16526"/>
        <dbReference type="ChEBI" id="CHEBI:16810"/>
        <dbReference type="ChEBI" id="CHEBI:16842"/>
        <dbReference type="ChEBI" id="CHEBI:29969"/>
        <dbReference type="ChEBI" id="CHEBI:30031"/>
        <dbReference type="ChEBI" id="CHEBI:61976"/>
        <dbReference type="EC" id="1.14.11.27"/>
    </reaction>
</comment>
<evidence type="ECO:0000256" key="11">
    <source>
        <dbReference type="ARBA" id="ARBA00022723"/>
    </source>
</evidence>
<comment type="similarity">
    <text evidence="4">Belongs to the JHDM1 histone demethylase family. JHDM1D subfamily.</text>
</comment>